<keyword evidence="2" id="KW-0808">Transferase</keyword>
<dbReference type="EMBL" id="CP049055">
    <property type="protein sequence ID" value="QII12444.1"/>
    <property type="molecule type" value="Genomic_DNA"/>
</dbReference>
<dbReference type="SUPFAM" id="SSF55874">
    <property type="entry name" value="ATPase domain of HSP90 chaperone/DNA topoisomerase II/histidine kinase"/>
    <property type="match status" value="1"/>
</dbReference>
<evidence type="ECO:0000313" key="3">
    <source>
        <dbReference type="Proteomes" id="UP000501926"/>
    </source>
</evidence>
<keyword evidence="2" id="KW-0418">Kinase</keyword>
<dbReference type="GO" id="GO:0016301">
    <property type="term" value="F:kinase activity"/>
    <property type="evidence" value="ECO:0007669"/>
    <property type="project" value="UniProtKB-KW"/>
</dbReference>
<dbReference type="Pfam" id="PF02518">
    <property type="entry name" value="HATPase_c"/>
    <property type="match status" value="1"/>
</dbReference>
<gene>
    <name evidence="2" type="ORF">KsCSTR_30650</name>
</gene>
<evidence type="ECO:0000313" key="2">
    <source>
        <dbReference type="EMBL" id="QII12444.1"/>
    </source>
</evidence>
<accession>A0A6G7GSW6</accession>
<protein>
    <submittedName>
        <fullName evidence="2">BarA sensory histidine kinase (VarS GacS)</fullName>
    </submittedName>
</protein>
<proteinExistence type="predicted"/>
<name>A0A6G7GSW6_KUEST</name>
<organism evidence="2 3">
    <name type="scientific">Kuenenia stuttgartiensis</name>
    <dbReference type="NCBI Taxonomy" id="174633"/>
    <lineage>
        <taxon>Bacteria</taxon>
        <taxon>Pseudomonadati</taxon>
        <taxon>Planctomycetota</taxon>
        <taxon>Candidatus Brocadiia</taxon>
        <taxon>Candidatus Brocadiales</taxon>
        <taxon>Candidatus Brocadiaceae</taxon>
        <taxon>Candidatus Kuenenia</taxon>
    </lineage>
</organism>
<evidence type="ECO:0000259" key="1">
    <source>
        <dbReference type="Pfam" id="PF02518"/>
    </source>
</evidence>
<reference evidence="2 3" key="1">
    <citation type="submission" date="2020-02" db="EMBL/GenBank/DDBJ databases">
        <title>Newly sequenced genome of strain CSTR1 showed variability in Candidatus Kuenenia stuttgartiensis genomes.</title>
        <authorList>
            <person name="Ding C."/>
            <person name="Adrian L."/>
        </authorList>
    </citation>
    <scope>NUCLEOTIDE SEQUENCE [LARGE SCALE GENOMIC DNA]</scope>
    <source>
        <strain evidence="2 3">CSTR1</strain>
    </source>
</reference>
<dbReference type="Gene3D" id="3.30.565.10">
    <property type="entry name" value="Histidine kinase-like ATPase, C-terminal domain"/>
    <property type="match status" value="1"/>
</dbReference>
<dbReference type="AlphaFoldDB" id="A0A6G7GSW6"/>
<dbReference type="Proteomes" id="UP000501926">
    <property type="component" value="Chromosome"/>
</dbReference>
<dbReference type="RefSeq" id="WP_164995095.1">
    <property type="nucleotide sequence ID" value="NZ_CP049055.1"/>
</dbReference>
<dbReference type="InterPro" id="IPR036890">
    <property type="entry name" value="HATPase_C_sf"/>
</dbReference>
<sequence>MRDTGIGIEDDEKDKIFSAFYRSNSTKDKDSNGAGIGLVHLHADWLNYMEE</sequence>
<dbReference type="InterPro" id="IPR003594">
    <property type="entry name" value="HATPase_dom"/>
</dbReference>
<feature type="domain" description="Histidine kinase/HSP90-like ATPase" evidence="1">
    <location>
        <begin position="2"/>
        <end position="38"/>
    </location>
</feature>